<evidence type="ECO:0000256" key="5">
    <source>
        <dbReference type="ARBA" id="ARBA00023157"/>
    </source>
</evidence>
<dbReference type="CDD" id="cd21112">
    <property type="entry name" value="alphaLP-like"/>
    <property type="match status" value="1"/>
</dbReference>
<dbReference type="InterPro" id="IPR043504">
    <property type="entry name" value="Peptidase_S1_PA_chymotrypsin"/>
</dbReference>
<dbReference type="PRINTS" id="PR00861">
    <property type="entry name" value="ALYTICPTASE"/>
</dbReference>
<dbReference type="InterPro" id="IPR001316">
    <property type="entry name" value="Pept_S1A_streptogrisin"/>
</dbReference>
<protein>
    <submittedName>
        <fullName evidence="7">S1 family peptidase</fullName>
    </submittedName>
</protein>
<dbReference type="RefSeq" id="WP_311667523.1">
    <property type="nucleotide sequence ID" value="NZ_JAVREO010000007.1"/>
</dbReference>
<feature type="signal peptide" evidence="6">
    <location>
        <begin position="1"/>
        <end position="42"/>
    </location>
</feature>
<reference evidence="8" key="1">
    <citation type="submission" date="2023-07" db="EMBL/GenBank/DDBJ databases">
        <title>30 novel species of actinomycetes from the DSMZ collection.</title>
        <authorList>
            <person name="Nouioui I."/>
        </authorList>
    </citation>
    <scope>NUCLEOTIDE SEQUENCE [LARGE SCALE GENOMIC DNA]</scope>
    <source>
        <strain evidence="8">DSM 44915</strain>
    </source>
</reference>
<keyword evidence="3" id="KW-0378">Hydrolase</keyword>
<evidence type="ECO:0000256" key="2">
    <source>
        <dbReference type="ARBA" id="ARBA00022670"/>
    </source>
</evidence>
<evidence type="ECO:0000256" key="4">
    <source>
        <dbReference type="ARBA" id="ARBA00022825"/>
    </source>
</evidence>
<proteinExistence type="inferred from homology"/>
<evidence type="ECO:0000256" key="6">
    <source>
        <dbReference type="SAM" id="SignalP"/>
    </source>
</evidence>
<dbReference type="InterPro" id="IPR009003">
    <property type="entry name" value="Peptidase_S1_PA"/>
</dbReference>
<keyword evidence="4" id="KW-0720">Serine protease</keyword>
<dbReference type="SUPFAM" id="SSF50494">
    <property type="entry name" value="Trypsin-like serine proteases"/>
    <property type="match status" value="1"/>
</dbReference>
<feature type="chain" id="PRO_5045174551" evidence="6">
    <location>
        <begin position="43"/>
        <end position="251"/>
    </location>
</feature>
<comment type="caution">
    <text evidence="7">The sequence shown here is derived from an EMBL/GenBank/DDBJ whole genome shotgun (WGS) entry which is preliminary data.</text>
</comment>
<dbReference type="EMBL" id="JAVREO010000007">
    <property type="protein sequence ID" value="MDT0267458.1"/>
    <property type="molecule type" value="Genomic_DNA"/>
</dbReference>
<evidence type="ECO:0000256" key="3">
    <source>
        <dbReference type="ARBA" id="ARBA00022801"/>
    </source>
</evidence>
<keyword evidence="5" id="KW-1015">Disulfide bond</keyword>
<comment type="similarity">
    <text evidence="1">Belongs to the peptidase S1 family.</text>
</comment>
<keyword evidence="6" id="KW-0732">Signal</keyword>
<organism evidence="7 8">
    <name type="scientific">Streptomyces chisholmiae</name>
    <dbReference type="NCBI Taxonomy" id="3075540"/>
    <lineage>
        <taxon>Bacteria</taxon>
        <taxon>Bacillati</taxon>
        <taxon>Actinomycetota</taxon>
        <taxon>Actinomycetes</taxon>
        <taxon>Kitasatosporales</taxon>
        <taxon>Streptomycetaceae</taxon>
        <taxon>Streptomyces</taxon>
    </lineage>
</organism>
<sequence>MSNTHPAPAPRAARPPRPRAALTALLALLCLLALQTGGTANATEASATAERAAPTSALATADAVPLVAGGDTVYADAGYSCTVVVNLAIGTGHFGLLPGSCTDSFPHWYADPQLTTPIGPTVSSQYPTHGLFAYDNPAVPVEQTTSCGGAPLTTVANPVVGQAVTRSGSTTGCLSGTVTGVNVTVNFGGQVVTGLIATNLCWEPGFRDGALTSRTALVGIPVGGSGNCASGGVSYFQPLAPVLAAYGATIV</sequence>
<dbReference type="Gene3D" id="2.40.10.10">
    <property type="entry name" value="Trypsin-like serine proteases"/>
    <property type="match status" value="2"/>
</dbReference>
<dbReference type="Proteomes" id="UP001183410">
    <property type="component" value="Unassembled WGS sequence"/>
</dbReference>
<evidence type="ECO:0000313" key="7">
    <source>
        <dbReference type="EMBL" id="MDT0267458.1"/>
    </source>
</evidence>
<evidence type="ECO:0000313" key="8">
    <source>
        <dbReference type="Proteomes" id="UP001183410"/>
    </source>
</evidence>
<name>A0ABU2JTE8_9ACTN</name>
<accession>A0ABU2JTE8</accession>
<keyword evidence="8" id="KW-1185">Reference proteome</keyword>
<gene>
    <name evidence="7" type="ORF">RM844_14295</name>
</gene>
<evidence type="ECO:0000256" key="1">
    <source>
        <dbReference type="ARBA" id="ARBA00007664"/>
    </source>
</evidence>
<keyword evidence="2" id="KW-0645">Protease</keyword>